<organism evidence="2 3">
    <name type="scientific">Mikania micrantha</name>
    <name type="common">bitter vine</name>
    <dbReference type="NCBI Taxonomy" id="192012"/>
    <lineage>
        <taxon>Eukaryota</taxon>
        <taxon>Viridiplantae</taxon>
        <taxon>Streptophyta</taxon>
        <taxon>Embryophyta</taxon>
        <taxon>Tracheophyta</taxon>
        <taxon>Spermatophyta</taxon>
        <taxon>Magnoliopsida</taxon>
        <taxon>eudicotyledons</taxon>
        <taxon>Gunneridae</taxon>
        <taxon>Pentapetalae</taxon>
        <taxon>asterids</taxon>
        <taxon>campanulids</taxon>
        <taxon>Asterales</taxon>
        <taxon>Asteraceae</taxon>
        <taxon>Asteroideae</taxon>
        <taxon>Heliantheae alliance</taxon>
        <taxon>Eupatorieae</taxon>
        <taxon>Mikania</taxon>
    </lineage>
</organism>
<dbReference type="AlphaFoldDB" id="A0A5N6LNT2"/>
<evidence type="ECO:0000256" key="1">
    <source>
        <dbReference type="SAM" id="MobiDB-lite"/>
    </source>
</evidence>
<keyword evidence="3" id="KW-1185">Reference proteome</keyword>
<feature type="region of interest" description="Disordered" evidence="1">
    <location>
        <begin position="90"/>
        <end position="109"/>
    </location>
</feature>
<dbReference type="PANTHER" id="PTHR37077">
    <property type="match status" value="1"/>
</dbReference>
<protein>
    <submittedName>
        <fullName evidence="2">Uncharacterized protein</fullName>
    </submittedName>
</protein>
<evidence type="ECO:0000313" key="2">
    <source>
        <dbReference type="EMBL" id="KAD2393837.1"/>
    </source>
</evidence>
<sequence length="109" mass="12433">MILTSSRYAMRKKFTFAIREGFRGFPACFVHSDTRWDFELCFALFTYKPTLANQMAQVSKIIGPWWFMRGHADGKNDDDDHGYNYAPLLASLEGNGDDDDGDYDYAPAA</sequence>
<dbReference type="EMBL" id="SZYD01000019">
    <property type="protein sequence ID" value="KAD2393837.1"/>
    <property type="molecule type" value="Genomic_DNA"/>
</dbReference>
<gene>
    <name evidence="2" type="ORF">E3N88_40814</name>
</gene>
<accession>A0A5N6LNT2</accession>
<comment type="caution">
    <text evidence="2">The sequence shown here is derived from an EMBL/GenBank/DDBJ whole genome shotgun (WGS) entry which is preliminary data.</text>
</comment>
<name>A0A5N6LNT2_9ASTR</name>
<proteinExistence type="predicted"/>
<reference evidence="2 3" key="1">
    <citation type="submission" date="2019-05" db="EMBL/GenBank/DDBJ databases">
        <title>Mikania micrantha, genome provides insights into the molecular mechanism of rapid growth.</title>
        <authorList>
            <person name="Liu B."/>
        </authorList>
    </citation>
    <scope>NUCLEOTIDE SEQUENCE [LARGE SCALE GENOMIC DNA]</scope>
    <source>
        <strain evidence="2">NLD-2019</strain>
        <tissue evidence="2">Leaf</tissue>
    </source>
</reference>
<dbReference type="Proteomes" id="UP000326396">
    <property type="component" value="Linkage Group LG9"/>
</dbReference>
<evidence type="ECO:0000313" key="3">
    <source>
        <dbReference type="Proteomes" id="UP000326396"/>
    </source>
</evidence>
<dbReference type="PANTHER" id="PTHR37077:SF1">
    <property type="match status" value="1"/>
</dbReference>